<gene>
    <name evidence="3" type="ORF">FMUND_11624</name>
</gene>
<name>A0A8H5Y7H1_9HYPO</name>
<proteinExistence type="predicted"/>
<comment type="caution">
    <text evidence="3">The sequence shown here is derived from an EMBL/GenBank/DDBJ whole genome shotgun (WGS) entry which is preliminary data.</text>
</comment>
<accession>A0A8H5Y7H1</accession>
<evidence type="ECO:0000256" key="1">
    <source>
        <dbReference type="SAM" id="Coils"/>
    </source>
</evidence>
<reference evidence="3 4" key="1">
    <citation type="submission" date="2020-05" db="EMBL/GenBank/DDBJ databases">
        <title>Identification and distribution of gene clusters putatively required for synthesis of sphingolipid metabolism inhibitors in phylogenetically diverse species of the filamentous fungus Fusarium.</title>
        <authorList>
            <person name="Kim H.-S."/>
            <person name="Busman M."/>
            <person name="Brown D.W."/>
            <person name="Divon H."/>
            <person name="Uhlig S."/>
            <person name="Proctor R.H."/>
        </authorList>
    </citation>
    <scope>NUCLEOTIDE SEQUENCE [LARGE SCALE GENOMIC DNA]</scope>
    <source>
        <strain evidence="3 4">NRRL 66235</strain>
    </source>
</reference>
<keyword evidence="4" id="KW-1185">Reference proteome</keyword>
<dbReference type="EMBL" id="JAAOAN010000454">
    <property type="protein sequence ID" value="KAF5706356.1"/>
    <property type="molecule type" value="Genomic_DNA"/>
</dbReference>
<feature type="coiled-coil region" evidence="1">
    <location>
        <begin position="66"/>
        <end position="100"/>
    </location>
</feature>
<evidence type="ECO:0000313" key="3">
    <source>
        <dbReference type="EMBL" id="KAF5706356.1"/>
    </source>
</evidence>
<evidence type="ECO:0000256" key="2">
    <source>
        <dbReference type="SAM" id="MobiDB-lite"/>
    </source>
</evidence>
<sequence length="111" mass="12845">MSEQESERAAAGDEAKEFPRPSPKYRSATVDKKNRYPRPSHQFSNARWLARVEKATRADRDMVMAFEALEEQCKKNTEDIRALENKCKELLSTIEALRKELRGESNCVDRV</sequence>
<dbReference type="AlphaFoldDB" id="A0A8H5Y7H1"/>
<organism evidence="3 4">
    <name type="scientific">Fusarium mundagurra</name>
    <dbReference type="NCBI Taxonomy" id="1567541"/>
    <lineage>
        <taxon>Eukaryota</taxon>
        <taxon>Fungi</taxon>
        <taxon>Dikarya</taxon>
        <taxon>Ascomycota</taxon>
        <taxon>Pezizomycotina</taxon>
        <taxon>Sordariomycetes</taxon>
        <taxon>Hypocreomycetidae</taxon>
        <taxon>Hypocreales</taxon>
        <taxon>Nectriaceae</taxon>
        <taxon>Fusarium</taxon>
        <taxon>Fusarium fujikuroi species complex</taxon>
    </lineage>
</organism>
<evidence type="ECO:0000313" key="4">
    <source>
        <dbReference type="Proteomes" id="UP000544331"/>
    </source>
</evidence>
<dbReference type="OrthoDB" id="5043515at2759"/>
<feature type="compositionally biased region" description="Basic and acidic residues" evidence="2">
    <location>
        <begin position="1"/>
        <end position="19"/>
    </location>
</feature>
<feature type="region of interest" description="Disordered" evidence="2">
    <location>
        <begin position="1"/>
        <end position="42"/>
    </location>
</feature>
<dbReference type="Proteomes" id="UP000544331">
    <property type="component" value="Unassembled WGS sequence"/>
</dbReference>
<protein>
    <submittedName>
        <fullName evidence="3">Uncharacterized protein</fullName>
    </submittedName>
</protein>
<keyword evidence="1" id="KW-0175">Coiled coil</keyword>